<dbReference type="InterPro" id="IPR000794">
    <property type="entry name" value="Beta-ketoacyl_synthase"/>
</dbReference>
<dbReference type="SMART" id="SM00825">
    <property type="entry name" value="PKS_KS"/>
    <property type="match status" value="1"/>
</dbReference>
<dbReference type="InterPro" id="IPR016039">
    <property type="entry name" value="Thiolase-like"/>
</dbReference>
<comment type="similarity">
    <text evidence="1 4">Belongs to the thiolase-like superfamily. Beta-ketoacyl-ACP synthases family.</text>
</comment>
<dbReference type="AlphaFoldDB" id="A0A7K2INY8"/>
<feature type="domain" description="Ketosynthase family 3 (KS3)" evidence="6">
    <location>
        <begin position="1"/>
        <end position="399"/>
    </location>
</feature>
<dbReference type="PANTHER" id="PTHR11712:SF322">
    <property type="entry name" value="POLYKETIDE BETA-KETOACYL SYNTHASE 2-RELATED"/>
    <property type="match status" value="1"/>
</dbReference>
<keyword evidence="2 4" id="KW-0808">Transferase</keyword>
<evidence type="ECO:0000256" key="2">
    <source>
        <dbReference type="ARBA" id="ARBA00022679"/>
    </source>
</evidence>
<feature type="compositionally biased region" description="Basic and acidic residues" evidence="5">
    <location>
        <begin position="402"/>
        <end position="423"/>
    </location>
</feature>
<reference evidence="7 8" key="1">
    <citation type="journal article" date="2019" name="Nat. Commun.">
        <title>The antimicrobial potential of Streptomyces from insect microbiomes.</title>
        <authorList>
            <person name="Chevrette M.G."/>
            <person name="Carlson C.M."/>
            <person name="Ortega H.E."/>
            <person name="Thomas C."/>
            <person name="Ananiev G.E."/>
            <person name="Barns K.J."/>
            <person name="Book A.J."/>
            <person name="Cagnazzo J."/>
            <person name="Carlos C."/>
            <person name="Flanigan W."/>
            <person name="Grubbs K.J."/>
            <person name="Horn H.A."/>
            <person name="Hoffmann F.M."/>
            <person name="Klassen J.L."/>
            <person name="Knack J.J."/>
            <person name="Lewin G.R."/>
            <person name="McDonald B.R."/>
            <person name="Muller L."/>
            <person name="Melo W.G.P."/>
            <person name="Pinto-Tomas A.A."/>
            <person name="Schmitz A."/>
            <person name="Wendt-Pienkowski E."/>
            <person name="Wildman S."/>
            <person name="Zhao M."/>
            <person name="Zhang F."/>
            <person name="Bugni T.S."/>
            <person name="Andes D.R."/>
            <person name="Pupo M.T."/>
            <person name="Currie C.R."/>
        </authorList>
    </citation>
    <scope>NUCLEOTIDE SEQUENCE [LARGE SCALE GENOMIC DNA]</scope>
    <source>
        <strain evidence="7 8">SID5840</strain>
    </source>
</reference>
<dbReference type="InterPro" id="IPR014031">
    <property type="entry name" value="Ketoacyl_synth_C"/>
</dbReference>
<gene>
    <name evidence="7" type="ORF">GTW20_05160</name>
</gene>
<dbReference type="PANTHER" id="PTHR11712">
    <property type="entry name" value="POLYKETIDE SYNTHASE-RELATED"/>
    <property type="match status" value="1"/>
</dbReference>
<evidence type="ECO:0000259" key="6">
    <source>
        <dbReference type="PROSITE" id="PS52004"/>
    </source>
</evidence>
<organism evidence="7 8">
    <name type="scientific">Nocardiopsis alba</name>
    <dbReference type="NCBI Taxonomy" id="53437"/>
    <lineage>
        <taxon>Bacteria</taxon>
        <taxon>Bacillati</taxon>
        <taxon>Actinomycetota</taxon>
        <taxon>Actinomycetes</taxon>
        <taxon>Streptosporangiales</taxon>
        <taxon>Nocardiopsidaceae</taxon>
        <taxon>Nocardiopsis</taxon>
    </lineage>
</organism>
<evidence type="ECO:0000256" key="3">
    <source>
        <dbReference type="ARBA" id="ARBA00023315"/>
    </source>
</evidence>
<evidence type="ECO:0000256" key="5">
    <source>
        <dbReference type="SAM" id="MobiDB-lite"/>
    </source>
</evidence>
<dbReference type="GO" id="GO:0004315">
    <property type="term" value="F:3-oxoacyl-[acyl-carrier-protein] synthase activity"/>
    <property type="evidence" value="ECO:0007669"/>
    <property type="project" value="TreeGrafter"/>
</dbReference>
<sequence>MSMVITGLGTVSPAGTTTAEYWEAIREGRSLIGPIPDFDTDGFPVRLGGKVPGFRAREHLEGKYAVQTDAFTQFALVAADEAMTDARLTIDRDPFSVGALICSYAGGVEFGQREIAALWSKGPDHVGPYQSIAWFYAASTGQVSIRGGLKGMCGVLVTDEPGMLDALGQSEQALRRGTSAMLAGGSEAPLGSPFSLACQVGTELLSGSDDPASAYVPFTEQARGYVPAEGAAIVVVEDEETAAARGARPRAVVAGQASTFSDVGGFDPGGEGLRRAAREALRRAEISPDRVDVVFADALGVPKADADEVALLRGLFPDGVAVTAPKTGFGRAYAGSSALDVSAAVLTLEHQIIPPTPNVHTTVSGLDLVAGVARRTRVETALVLSRGLGGTNSAAVLTLPAPHHDTDHRPQIPRERAEEDHHG</sequence>
<dbReference type="SUPFAM" id="SSF53901">
    <property type="entry name" value="Thiolase-like"/>
    <property type="match status" value="2"/>
</dbReference>
<dbReference type="InterPro" id="IPR020841">
    <property type="entry name" value="PKS_Beta-ketoAc_synthase_dom"/>
</dbReference>
<evidence type="ECO:0000313" key="8">
    <source>
        <dbReference type="Proteomes" id="UP000467124"/>
    </source>
</evidence>
<keyword evidence="3" id="KW-0012">Acyltransferase</keyword>
<dbReference type="PROSITE" id="PS52004">
    <property type="entry name" value="KS3_2"/>
    <property type="match status" value="1"/>
</dbReference>
<comment type="caution">
    <text evidence="7">The sequence shown here is derived from an EMBL/GenBank/DDBJ whole genome shotgun (WGS) entry which is preliminary data.</text>
</comment>
<dbReference type="GO" id="GO:0006633">
    <property type="term" value="P:fatty acid biosynthetic process"/>
    <property type="evidence" value="ECO:0007669"/>
    <property type="project" value="TreeGrafter"/>
</dbReference>
<protein>
    <submittedName>
        <fullName evidence="7">Ketosynthase chain-length factor</fullName>
    </submittedName>
</protein>
<evidence type="ECO:0000256" key="4">
    <source>
        <dbReference type="RuleBase" id="RU003694"/>
    </source>
</evidence>
<feature type="region of interest" description="Disordered" evidence="5">
    <location>
        <begin position="398"/>
        <end position="423"/>
    </location>
</feature>
<dbReference type="Gene3D" id="3.40.47.10">
    <property type="match status" value="2"/>
</dbReference>
<dbReference type="InterPro" id="IPR014030">
    <property type="entry name" value="Ketoacyl_synth_N"/>
</dbReference>
<dbReference type="EMBL" id="WWHY01000001">
    <property type="protein sequence ID" value="MYR31673.1"/>
    <property type="molecule type" value="Genomic_DNA"/>
</dbReference>
<accession>A0A7K2INY8</accession>
<dbReference type="Pfam" id="PF02801">
    <property type="entry name" value="Ketoacyl-synt_C"/>
    <property type="match status" value="1"/>
</dbReference>
<name>A0A7K2INY8_9ACTN</name>
<evidence type="ECO:0000313" key="7">
    <source>
        <dbReference type="EMBL" id="MYR31673.1"/>
    </source>
</evidence>
<proteinExistence type="inferred from homology"/>
<evidence type="ECO:0000256" key="1">
    <source>
        <dbReference type="ARBA" id="ARBA00008467"/>
    </source>
</evidence>
<dbReference type="Pfam" id="PF00109">
    <property type="entry name" value="ketoacyl-synt"/>
    <property type="match status" value="1"/>
</dbReference>
<dbReference type="Proteomes" id="UP000467124">
    <property type="component" value="Unassembled WGS sequence"/>
</dbReference>
<dbReference type="RefSeq" id="WP_161110396.1">
    <property type="nucleotide sequence ID" value="NZ_WWHY01000001.1"/>
</dbReference>